<evidence type="ECO:0000256" key="3">
    <source>
        <dbReference type="ARBA" id="ARBA00022475"/>
    </source>
</evidence>
<comment type="function">
    <text evidence="8">Involved in formation of the rod shape of the cell. May also contribute to regulation of formation of penicillin-binding proteins.</text>
</comment>
<accession>A0A090IL35</accession>
<keyword evidence="5 8" id="KW-0133">Cell shape</keyword>
<evidence type="ECO:0000313" key="11">
    <source>
        <dbReference type="EMBL" id="SGZ02457.1"/>
    </source>
</evidence>
<keyword evidence="4 9" id="KW-0812">Transmembrane</keyword>
<dbReference type="STRING" id="80854.MVIS_4230"/>
<dbReference type="GO" id="GO:0008360">
    <property type="term" value="P:regulation of cell shape"/>
    <property type="evidence" value="ECO:0007669"/>
    <property type="project" value="UniProtKB-UniRule"/>
</dbReference>
<evidence type="ECO:0000313" key="12">
    <source>
        <dbReference type="Proteomes" id="UP000182660"/>
    </source>
</evidence>
<evidence type="ECO:0000256" key="4">
    <source>
        <dbReference type="ARBA" id="ARBA00022692"/>
    </source>
</evidence>
<evidence type="ECO:0000256" key="7">
    <source>
        <dbReference type="ARBA" id="ARBA00023136"/>
    </source>
</evidence>
<proteinExistence type="inferred from homology"/>
<evidence type="ECO:0000256" key="5">
    <source>
        <dbReference type="ARBA" id="ARBA00022960"/>
    </source>
</evidence>
<evidence type="ECO:0000313" key="10">
    <source>
        <dbReference type="EMBL" id="SGY92308.1"/>
    </source>
</evidence>
<dbReference type="Proteomes" id="UP000183794">
    <property type="component" value="Unassembled WGS sequence"/>
</dbReference>
<dbReference type="PATRIC" id="fig|80854.5.peg.4485"/>
<evidence type="ECO:0000256" key="8">
    <source>
        <dbReference type="PIRNR" id="PIRNR018472"/>
    </source>
</evidence>
<dbReference type="HOGENOM" id="CLU_119315_0_0_6"/>
<dbReference type="AlphaFoldDB" id="A0A090IL35"/>
<dbReference type="EMBL" id="FPLJ01000052">
    <property type="protein sequence ID" value="SGY92308.1"/>
    <property type="molecule type" value="Genomic_DNA"/>
</dbReference>
<name>A0A090IL35_9GAMM</name>
<reference evidence="11 13" key="2">
    <citation type="submission" date="2016-11" db="EMBL/GenBank/DDBJ databases">
        <authorList>
            <person name="Jaros S."/>
            <person name="Januszkiewicz K."/>
            <person name="Wedrychowicz H."/>
        </authorList>
    </citation>
    <scope>NUCLEOTIDE SEQUENCE [LARGE SCALE GENOMIC DNA]</scope>
    <source>
        <strain evidence="11">NVI 5450</strain>
    </source>
</reference>
<reference evidence="10 12" key="1">
    <citation type="submission" date="2016-11" db="EMBL/GenBank/DDBJ databases">
        <authorList>
            <person name="Klemetsen T."/>
        </authorList>
    </citation>
    <scope>NUCLEOTIDE SEQUENCE [LARGE SCALE GENOMIC DNA]</scope>
    <source>
        <strain evidence="10">MT 2528</strain>
    </source>
</reference>
<evidence type="ECO:0000256" key="9">
    <source>
        <dbReference type="SAM" id="Phobius"/>
    </source>
</evidence>
<dbReference type="GO" id="GO:0005886">
    <property type="term" value="C:plasma membrane"/>
    <property type="evidence" value="ECO:0007669"/>
    <property type="project" value="UniProtKB-SubCell"/>
</dbReference>
<organism evidence="11 13">
    <name type="scientific">Moritella viscosa</name>
    <dbReference type="NCBI Taxonomy" id="80854"/>
    <lineage>
        <taxon>Bacteria</taxon>
        <taxon>Pseudomonadati</taxon>
        <taxon>Pseudomonadota</taxon>
        <taxon>Gammaproteobacteria</taxon>
        <taxon>Alteromonadales</taxon>
        <taxon>Moritellaceae</taxon>
        <taxon>Moritella</taxon>
    </lineage>
</organism>
<dbReference type="InterPro" id="IPR026034">
    <property type="entry name" value="MreD_proteobac"/>
</dbReference>
<evidence type="ECO:0000256" key="2">
    <source>
        <dbReference type="ARBA" id="ARBA00007776"/>
    </source>
</evidence>
<keyword evidence="7 8" id="KW-0472">Membrane</keyword>
<comment type="subcellular location">
    <subcellularLocation>
        <location evidence="8">Cell inner membrane</location>
    </subcellularLocation>
    <subcellularLocation>
        <location evidence="1">Cell membrane</location>
        <topology evidence="1">Multi-pass membrane protein</topology>
    </subcellularLocation>
</comment>
<dbReference type="InterPro" id="IPR007227">
    <property type="entry name" value="Cell_shape_determining_MreD"/>
</dbReference>
<dbReference type="OrthoDB" id="6647425at2"/>
<dbReference type="PANTHER" id="PTHR37484">
    <property type="entry name" value="ROD SHAPE-DETERMINING PROTEIN MRED"/>
    <property type="match status" value="1"/>
</dbReference>
<gene>
    <name evidence="10" type="ORF">MT2528_2359</name>
    <name evidence="11" type="ORF">NVI5450_2560</name>
</gene>
<feature type="transmembrane region" description="Helical" evidence="9">
    <location>
        <begin position="56"/>
        <end position="86"/>
    </location>
</feature>
<feature type="transmembrane region" description="Helical" evidence="9">
    <location>
        <begin position="131"/>
        <end position="150"/>
    </location>
</feature>
<dbReference type="PIRSF" id="PIRSF018472">
    <property type="entry name" value="MreD_proteobac"/>
    <property type="match status" value="1"/>
</dbReference>
<sequence>MTYANGRFKIILTLIIALLLTVLPVPEPLNNFRPDWLFLVLGYWCMALPYRVNIGYAWITGLMLDLLLGAPLGIHSLALSIVIYIIVMNHRLIRNLSLWQQALVVGFLAGLNKLVVFWAEKLLFDITITPMYLWSILTTMLIWPWIFLILRKIRRQFAIS</sequence>
<dbReference type="GeneID" id="61296217"/>
<dbReference type="Pfam" id="PF04093">
    <property type="entry name" value="MreD"/>
    <property type="match status" value="1"/>
</dbReference>
<keyword evidence="3 8" id="KW-1003">Cell membrane</keyword>
<protein>
    <recommendedName>
        <fullName evidence="8">Rod shape-determining protein MreD</fullName>
    </recommendedName>
</protein>
<keyword evidence="12" id="KW-1185">Reference proteome</keyword>
<feature type="transmembrane region" description="Helical" evidence="9">
    <location>
        <begin position="98"/>
        <end position="119"/>
    </location>
</feature>
<dbReference type="EMBL" id="FPLD01000066">
    <property type="protein sequence ID" value="SGZ02457.1"/>
    <property type="molecule type" value="Genomic_DNA"/>
</dbReference>
<evidence type="ECO:0000256" key="1">
    <source>
        <dbReference type="ARBA" id="ARBA00004651"/>
    </source>
</evidence>
<dbReference type="RefSeq" id="WP_045112160.1">
    <property type="nucleotide sequence ID" value="NZ_CAWQZC010000139.1"/>
</dbReference>
<evidence type="ECO:0000256" key="6">
    <source>
        <dbReference type="ARBA" id="ARBA00022989"/>
    </source>
</evidence>
<keyword evidence="8" id="KW-0997">Cell inner membrane</keyword>
<evidence type="ECO:0000313" key="13">
    <source>
        <dbReference type="Proteomes" id="UP000183794"/>
    </source>
</evidence>
<dbReference type="Proteomes" id="UP000182660">
    <property type="component" value="Unassembled WGS sequence"/>
</dbReference>
<keyword evidence="6 9" id="KW-1133">Transmembrane helix</keyword>
<comment type="similarity">
    <text evidence="2 8">Belongs to the MreD family.</text>
</comment>
<dbReference type="PANTHER" id="PTHR37484:SF1">
    <property type="entry name" value="ROD SHAPE-DETERMINING PROTEIN MRED"/>
    <property type="match status" value="1"/>
</dbReference>
<dbReference type="NCBIfam" id="TIGR03426">
    <property type="entry name" value="shape_MreD"/>
    <property type="match status" value="1"/>
</dbReference>
<dbReference type="KEGG" id="mvs:MVIS_4230"/>